<evidence type="ECO:0000313" key="2">
    <source>
        <dbReference type="Proteomes" id="UP000823775"/>
    </source>
</evidence>
<reference evidence="1 2" key="1">
    <citation type="journal article" date="2021" name="BMC Genomics">
        <title>Datura genome reveals duplications of psychoactive alkaloid biosynthetic genes and high mutation rate following tissue culture.</title>
        <authorList>
            <person name="Rajewski A."/>
            <person name="Carter-House D."/>
            <person name="Stajich J."/>
            <person name="Litt A."/>
        </authorList>
    </citation>
    <scope>NUCLEOTIDE SEQUENCE [LARGE SCALE GENOMIC DNA]</scope>
    <source>
        <strain evidence="1">AR-01</strain>
    </source>
</reference>
<proteinExistence type="predicted"/>
<comment type="caution">
    <text evidence="1">The sequence shown here is derived from an EMBL/GenBank/DDBJ whole genome shotgun (WGS) entry which is preliminary data.</text>
</comment>
<name>A0ABS8TDU8_DATST</name>
<evidence type="ECO:0000313" key="1">
    <source>
        <dbReference type="EMBL" id="MCD7469161.1"/>
    </source>
</evidence>
<protein>
    <submittedName>
        <fullName evidence="1">Uncharacterized protein</fullName>
    </submittedName>
</protein>
<gene>
    <name evidence="1" type="ORF">HAX54_008005</name>
</gene>
<sequence>PLNGIREMQMPHRDSTDLDMLFMHEPHNGILRKHVQVTASSVESMLQESDSYHC</sequence>
<dbReference type="Proteomes" id="UP000823775">
    <property type="component" value="Unassembled WGS sequence"/>
</dbReference>
<keyword evidence="2" id="KW-1185">Reference proteome</keyword>
<organism evidence="1 2">
    <name type="scientific">Datura stramonium</name>
    <name type="common">Jimsonweed</name>
    <name type="synonym">Common thornapple</name>
    <dbReference type="NCBI Taxonomy" id="4076"/>
    <lineage>
        <taxon>Eukaryota</taxon>
        <taxon>Viridiplantae</taxon>
        <taxon>Streptophyta</taxon>
        <taxon>Embryophyta</taxon>
        <taxon>Tracheophyta</taxon>
        <taxon>Spermatophyta</taxon>
        <taxon>Magnoliopsida</taxon>
        <taxon>eudicotyledons</taxon>
        <taxon>Gunneridae</taxon>
        <taxon>Pentapetalae</taxon>
        <taxon>asterids</taxon>
        <taxon>lamiids</taxon>
        <taxon>Solanales</taxon>
        <taxon>Solanaceae</taxon>
        <taxon>Solanoideae</taxon>
        <taxon>Datureae</taxon>
        <taxon>Datura</taxon>
    </lineage>
</organism>
<accession>A0ABS8TDU8</accession>
<dbReference type="EMBL" id="JACEIK010001412">
    <property type="protein sequence ID" value="MCD7469161.1"/>
    <property type="molecule type" value="Genomic_DNA"/>
</dbReference>
<feature type="non-terminal residue" evidence="1">
    <location>
        <position position="1"/>
    </location>
</feature>